<reference evidence="2 3" key="1">
    <citation type="submission" date="2018-01" db="EMBL/GenBank/DDBJ databases">
        <title>Genomic Sequence of Chromobacterium MWU13-2610 from wild cranberry bogs within the Cape Cod National Seashore.</title>
        <authorList>
            <person name="O'Hara-Hanley K."/>
            <person name="Soby S."/>
            <person name="Harrison A."/>
        </authorList>
    </citation>
    <scope>NUCLEOTIDE SEQUENCE [LARGE SCALE GENOMIC DNA]</scope>
    <source>
        <strain evidence="2 3">MWU13-2610</strain>
    </source>
</reference>
<dbReference type="Proteomes" id="UP000236416">
    <property type="component" value="Unassembled WGS sequence"/>
</dbReference>
<dbReference type="Gene3D" id="3.40.50.300">
    <property type="entry name" value="P-loop containing nucleotide triphosphate hydrolases"/>
    <property type="match status" value="1"/>
</dbReference>
<comment type="caution">
    <text evidence="2">The sequence shown here is derived from an EMBL/GenBank/DDBJ whole genome shotgun (WGS) entry which is preliminary data.</text>
</comment>
<sequence length="183" mass="20148">MRQQYGDKPIRVAIVGPESSGKSTLAEDLARRLREQGWAATWVEEYSRAYYADKPYVSTPADIEAIAAGQLAAEGAAAAVSRILLCDTTVLTCKIWAEVAHGAASAQLLALYRPHDYDLTLLACPDIPWQPDPLRSHPTQRDWLLELHRQELARQGIQAVELRGAREPRLARALQAVLALLAA</sequence>
<proteinExistence type="predicted"/>
<name>A0A2K4MPD0_9NEIS</name>
<protein>
    <submittedName>
        <fullName evidence="2">Nicotinamide mononucleotide-binding protein</fullName>
    </submittedName>
</protein>
<dbReference type="Pfam" id="PF13521">
    <property type="entry name" value="AAA_28"/>
    <property type="match status" value="1"/>
</dbReference>
<organism evidence="2 3">
    <name type="scientific">Chromobacterium sinusclupearum</name>
    <dbReference type="NCBI Taxonomy" id="2077146"/>
    <lineage>
        <taxon>Bacteria</taxon>
        <taxon>Pseudomonadati</taxon>
        <taxon>Pseudomonadota</taxon>
        <taxon>Betaproteobacteria</taxon>
        <taxon>Neisseriales</taxon>
        <taxon>Chromobacteriaceae</taxon>
        <taxon>Chromobacterium</taxon>
    </lineage>
</organism>
<dbReference type="InterPro" id="IPR027417">
    <property type="entry name" value="P-loop_NTPase"/>
</dbReference>
<dbReference type="InterPro" id="IPR052735">
    <property type="entry name" value="NAD_biosynth-regulator"/>
</dbReference>
<dbReference type="InterPro" id="IPR038727">
    <property type="entry name" value="NadR/Ttd14_AAA_dom"/>
</dbReference>
<dbReference type="PANTHER" id="PTHR37512">
    <property type="entry name" value="TRIFUNCTIONAL NAD BIOSYNTHESIS/REGULATOR PROTEIN NADR"/>
    <property type="match status" value="1"/>
</dbReference>
<feature type="domain" description="NadR/Ttd14 AAA" evidence="1">
    <location>
        <begin position="11"/>
        <end position="168"/>
    </location>
</feature>
<evidence type="ECO:0000259" key="1">
    <source>
        <dbReference type="Pfam" id="PF13521"/>
    </source>
</evidence>
<gene>
    <name evidence="2" type="ORF">C2134_08710</name>
</gene>
<evidence type="ECO:0000313" key="3">
    <source>
        <dbReference type="Proteomes" id="UP000236416"/>
    </source>
</evidence>
<dbReference type="RefSeq" id="WP_103319266.1">
    <property type="nucleotide sequence ID" value="NZ_PPTF01000030.1"/>
</dbReference>
<accession>A0A2K4MPD0</accession>
<dbReference type="PANTHER" id="PTHR37512:SF1">
    <property type="entry name" value="NADR_TTD14 AAA DOMAIN-CONTAINING PROTEIN"/>
    <property type="match status" value="1"/>
</dbReference>
<dbReference type="SUPFAM" id="SSF52540">
    <property type="entry name" value="P-loop containing nucleoside triphosphate hydrolases"/>
    <property type="match status" value="1"/>
</dbReference>
<dbReference type="EMBL" id="PPTF01000030">
    <property type="protein sequence ID" value="POA98930.1"/>
    <property type="molecule type" value="Genomic_DNA"/>
</dbReference>
<evidence type="ECO:0000313" key="2">
    <source>
        <dbReference type="EMBL" id="POA98930.1"/>
    </source>
</evidence>
<dbReference type="AlphaFoldDB" id="A0A2K4MPD0"/>
<keyword evidence="3" id="KW-1185">Reference proteome</keyword>